<evidence type="ECO:0000313" key="2">
    <source>
        <dbReference type="Proteomes" id="UP000756921"/>
    </source>
</evidence>
<accession>A0A9P6KQC7</accession>
<dbReference type="EMBL" id="WJXW01000006">
    <property type="protein sequence ID" value="KAF9734965.1"/>
    <property type="molecule type" value="Genomic_DNA"/>
</dbReference>
<dbReference type="OrthoDB" id="3935714at2759"/>
<evidence type="ECO:0000313" key="1">
    <source>
        <dbReference type="EMBL" id="KAF9734965.1"/>
    </source>
</evidence>
<name>A0A9P6KQC7_9PLEO</name>
<dbReference type="AlphaFoldDB" id="A0A9P6KQC7"/>
<comment type="caution">
    <text evidence="1">The sequence shown here is derived from an EMBL/GenBank/DDBJ whole genome shotgun (WGS) entry which is preliminary data.</text>
</comment>
<protein>
    <submittedName>
        <fullName evidence="1">Uncharacterized protein</fullName>
    </submittedName>
</protein>
<gene>
    <name evidence="1" type="ORF">PMIN01_06370</name>
</gene>
<sequence length="655" mass="72928">MFSQDDILDIYDSLPPEKISQSEKSELLPLLVRTISGHSFITAHGLRQDFERIVTTGATRTPVESASSELDVELDVVLQLIRGNPALALLSQDGSTIIPRAERDAIKKDLEDMLCKKLVFKADFIRSRDIHQECLASFLRIPSIKENLADDTEEHLLGKVYSRVLSEEMSRKLVRALDRNETVVFNSQSLPGTPPMWLVQQHLGQLPSDTVKGNALSPQFQIKQEVDLVRCTPTQSLRSQRDELVAKLRSGDIFAVDLGHFGQTFRDLYASPEALQQHLHESPSIIILNGSLGTFAVSTERLSQLADDAERKLGQDYLDLNTIITTEVPDDIKELVLDNIAEGILTTVSNDGEATLRIDNYLIRRKRYNLMQEVLSGIAGSCASIQWNNLKDTPDKDPKFQMADVLAAAAQQKDLSEHLRMLLTVAQQKDSEVAAAENFSITISDLESNNENDFSTFWADKVSQRVHNYCDGLKPIDDAKLNEQLTDLLASHLQKDLLPDAVSKARIQGLVRSRRTRKNVTRFEASLKASQSNLASALSTLEKFSKKQDLGGIDADAAEAAKKTSVQDMVRRMQKPRTDAPAMFLSLVVILFAKHHPGVVYATGKFAPKLLRQLKTKLDRGPYEQVEKWKELAKAGELASEDRACMVQMAEGAAS</sequence>
<keyword evidence="2" id="KW-1185">Reference proteome</keyword>
<dbReference type="Proteomes" id="UP000756921">
    <property type="component" value="Unassembled WGS sequence"/>
</dbReference>
<reference evidence="1" key="1">
    <citation type="journal article" date="2020" name="Mol. Plant Microbe Interact.">
        <title>Genome Sequence of the Biocontrol Agent Coniothyrium minitans strain Conio (IMI 134523).</title>
        <authorList>
            <person name="Patel D."/>
            <person name="Shittu T.A."/>
            <person name="Baroncelli R."/>
            <person name="Muthumeenakshi S."/>
            <person name="Osborne T.H."/>
            <person name="Janganan T.K."/>
            <person name="Sreenivasaprasad S."/>
        </authorList>
    </citation>
    <scope>NUCLEOTIDE SEQUENCE</scope>
    <source>
        <strain evidence="1">Conio</strain>
    </source>
</reference>
<organism evidence="1 2">
    <name type="scientific">Paraphaeosphaeria minitans</name>
    <dbReference type="NCBI Taxonomy" id="565426"/>
    <lineage>
        <taxon>Eukaryota</taxon>
        <taxon>Fungi</taxon>
        <taxon>Dikarya</taxon>
        <taxon>Ascomycota</taxon>
        <taxon>Pezizomycotina</taxon>
        <taxon>Dothideomycetes</taxon>
        <taxon>Pleosporomycetidae</taxon>
        <taxon>Pleosporales</taxon>
        <taxon>Massarineae</taxon>
        <taxon>Didymosphaeriaceae</taxon>
        <taxon>Paraphaeosphaeria</taxon>
    </lineage>
</organism>
<proteinExistence type="predicted"/>